<sequence length="289" mass="33518">MATKDRLGDLKRVLHLSEYLEEDNDFNANQVCSSFGLLLKQIVQIQESIKELENTLEEVRMLHSEIEQSSFGQCHLKNKLNNAVAKIANFAKGITQQLSDLDKYRSKDNVEMDSNAAEMRIREIHYTTMRMKFSKVLHSYNQAMESHRENCIKRLQRHLSISGIDPSTESLETILNHGTEHQLIQDVQTDIQVLSQKYNLQIARHTEILTLEEKLTDLHNLFMTLQFLTSQQSDLLDNVEYHVSKSREFIDSASRQVKKAREYKRKNSAAKIVMAPVTAFKHICHRLSF</sequence>
<dbReference type="AlphaFoldDB" id="A0A1S3HWX3"/>
<dbReference type="SMART" id="SM00397">
    <property type="entry name" value="t_SNARE"/>
    <property type="match status" value="1"/>
</dbReference>
<dbReference type="InParanoid" id="A0A1S3HWX3"/>
<dbReference type="SUPFAM" id="SSF47661">
    <property type="entry name" value="t-snare proteins"/>
    <property type="match status" value="1"/>
</dbReference>
<dbReference type="GO" id="GO:0048278">
    <property type="term" value="P:vesicle docking"/>
    <property type="evidence" value="ECO:0007669"/>
    <property type="project" value="TreeGrafter"/>
</dbReference>
<evidence type="ECO:0000256" key="4">
    <source>
        <dbReference type="ARBA" id="ARBA00022989"/>
    </source>
</evidence>
<keyword evidence="5" id="KW-0472">Membrane</keyword>
<evidence type="ECO:0000256" key="1">
    <source>
        <dbReference type="ARBA" id="ARBA00004211"/>
    </source>
</evidence>
<dbReference type="InterPro" id="IPR045242">
    <property type="entry name" value="Syntaxin"/>
</dbReference>
<dbReference type="RefSeq" id="XP_013390056.1">
    <property type="nucleotide sequence ID" value="XM_013534602.1"/>
</dbReference>
<keyword evidence="4" id="KW-1133">Transmembrane helix</keyword>
<dbReference type="InterPro" id="IPR006011">
    <property type="entry name" value="Syntaxin_N"/>
</dbReference>
<feature type="coiled-coil region" evidence="6">
    <location>
        <begin position="42"/>
        <end position="69"/>
    </location>
</feature>
<dbReference type="GO" id="GO:0005886">
    <property type="term" value="C:plasma membrane"/>
    <property type="evidence" value="ECO:0007669"/>
    <property type="project" value="TreeGrafter"/>
</dbReference>
<evidence type="ECO:0000256" key="6">
    <source>
        <dbReference type="SAM" id="Coils"/>
    </source>
</evidence>
<dbReference type="PANTHER" id="PTHR19957">
    <property type="entry name" value="SYNTAXIN"/>
    <property type="match status" value="1"/>
</dbReference>
<dbReference type="Gene3D" id="1.20.5.110">
    <property type="match status" value="1"/>
</dbReference>
<dbReference type="Pfam" id="PF00804">
    <property type="entry name" value="Syntaxin"/>
    <property type="match status" value="1"/>
</dbReference>
<gene>
    <name evidence="9" type="primary">LOC106158551</name>
</gene>
<keyword evidence="8" id="KW-1185">Reference proteome</keyword>
<evidence type="ECO:0000313" key="8">
    <source>
        <dbReference type="Proteomes" id="UP000085678"/>
    </source>
</evidence>
<dbReference type="GO" id="GO:0006886">
    <property type="term" value="P:intracellular protein transport"/>
    <property type="evidence" value="ECO:0007669"/>
    <property type="project" value="InterPro"/>
</dbReference>
<reference evidence="9" key="1">
    <citation type="submission" date="2025-08" db="UniProtKB">
        <authorList>
            <consortium name="RefSeq"/>
        </authorList>
    </citation>
    <scope>IDENTIFICATION</scope>
    <source>
        <tissue evidence="9">Gonads</tissue>
    </source>
</reference>
<dbReference type="GO" id="GO:0000149">
    <property type="term" value="F:SNARE binding"/>
    <property type="evidence" value="ECO:0007669"/>
    <property type="project" value="TreeGrafter"/>
</dbReference>
<dbReference type="GO" id="GO:0005484">
    <property type="term" value="F:SNAP receptor activity"/>
    <property type="evidence" value="ECO:0007669"/>
    <property type="project" value="InterPro"/>
</dbReference>
<organism evidence="8 9">
    <name type="scientific">Lingula anatina</name>
    <name type="common">Brachiopod</name>
    <name type="synonym">Lingula unguis</name>
    <dbReference type="NCBI Taxonomy" id="7574"/>
    <lineage>
        <taxon>Eukaryota</taxon>
        <taxon>Metazoa</taxon>
        <taxon>Spiralia</taxon>
        <taxon>Lophotrochozoa</taxon>
        <taxon>Brachiopoda</taxon>
        <taxon>Linguliformea</taxon>
        <taxon>Lingulata</taxon>
        <taxon>Lingulida</taxon>
        <taxon>Linguloidea</taxon>
        <taxon>Lingulidae</taxon>
        <taxon>Lingula</taxon>
    </lineage>
</organism>
<accession>A0A1S3HWX3</accession>
<evidence type="ECO:0000256" key="5">
    <source>
        <dbReference type="ARBA" id="ARBA00023136"/>
    </source>
</evidence>
<dbReference type="PROSITE" id="PS50192">
    <property type="entry name" value="T_SNARE"/>
    <property type="match status" value="1"/>
</dbReference>
<feature type="domain" description="T-SNARE coiled-coil homology" evidence="7">
    <location>
        <begin position="198"/>
        <end position="260"/>
    </location>
</feature>
<dbReference type="STRING" id="7574.A0A1S3HWX3"/>
<dbReference type="OMA" id="ESHRENC"/>
<dbReference type="GO" id="GO:0012505">
    <property type="term" value="C:endomembrane system"/>
    <property type="evidence" value="ECO:0007669"/>
    <property type="project" value="TreeGrafter"/>
</dbReference>
<dbReference type="KEGG" id="lak:106158551"/>
<dbReference type="PROSITE" id="PS00914">
    <property type="entry name" value="SYNTAXIN"/>
    <property type="match status" value="1"/>
</dbReference>
<dbReference type="GeneID" id="106158551"/>
<dbReference type="PANTHER" id="PTHR19957:SF307">
    <property type="entry name" value="PROTEIN SSO1-RELATED"/>
    <property type="match status" value="1"/>
</dbReference>
<dbReference type="GO" id="GO:0031201">
    <property type="term" value="C:SNARE complex"/>
    <property type="evidence" value="ECO:0007669"/>
    <property type="project" value="TreeGrafter"/>
</dbReference>
<dbReference type="Proteomes" id="UP000085678">
    <property type="component" value="Unplaced"/>
</dbReference>
<dbReference type="Gene3D" id="1.20.58.70">
    <property type="match status" value="1"/>
</dbReference>
<dbReference type="OrthoDB" id="10255013at2759"/>
<dbReference type="InterPro" id="IPR010989">
    <property type="entry name" value="SNARE"/>
</dbReference>
<evidence type="ECO:0000259" key="7">
    <source>
        <dbReference type="PROSITE" id="PS50192"/>
    </source>
</evidence>
<comment type="similarity">
    <text evidence="2">Belongs to the syntaxin family.</text>
</comment>
<evidence type="ECO:0000256" key="2">
    <source>
        <dbReference type="ARBA" id="ARBA00009063"/>
    </source>
</evidence>
<comment type="subcellular location">
    <subcellularLocation>
        <location evidence="1">Membrane</location>
        <topology evidence="1">Single-pass type IV membrane protein</topology>
    </subcellularLocation>
</comment>
<name>A0A1S3HWX3_LINAN</name>
<dbReference type="GO" id="GO:0006906">
    <property type="term" value="P:vesicle fusion"/>
    <property type="evidence" value="ECO:0007669"/>
    <property type="project" value="TreeGrafter"/>
</dbReference>
<dbReference type="InterPro" id="IPR000727">
    <property type="entry name" value="T_SNARE_dom"/>
</dbReference>
<evidence type="ECO:0000313" key="9">
    <source>
        <dbReference type="RefSeq" id="XP_013390056.1"/>
    </source>
</evidence>
<protein>
    <submittedName>
        <fullName evidence="9">Syntaxin-1A-like</fullName>
    </submittedName>
</protein>
<proteinExistence type="inferred from homology"/>
<keyword evidence="3" id="KW-0812">Transmembrane</keyword>
<keyword evidence="6" id="KW-0175">Coiled coil</keyword>
<evidence type="ECO:0000256" key="3">
    <source>
        <dbReference type="ARBA" id="ARBA00022692"/>
    </source>
</evidence>
<dbReference type="GO" id="GO:0006887">
    <property type="term" value="P:exocytosis"/>
    <property type="evidence" value="ECO:0007669"/>
    <property type="project" value="TreeGrafter"/>
</dbReference>
<dbReference type="InterPro" id="IPR006012">
    <property type="entry name" value="Syntaxin/epimorphin_CS"/>
</dbReference>